<name>A1VQM0_POLNA</name>
<evidence type="ECO:0000313" key="3">
    <source>
        <dbReference type="Proteomes" id="UP000000644"/>
    </source>
</evidence>
<organism evidence="2 3">
    <name type="scientific">Polaromonas naphthalenivorans (strain CJ2)</name>
    <dbReference type="NCBI Taxonomy" id="365044"/>
    <lineage>
        <taxon>Bacteria</taxon>
        <taxon>Pseudomonadati</taxon>
        <taxon>Pseudomonadota</taxon>
        <taxon>Betaproteobacteria</taxon>
        <taxon>Burkholderiales</taxon>
        <taxon>Comamonadaceae</taxon>
        <taxon>Polaromonas</taxon>
    </lineage>
</organism>
<dbReference type="STRING" id="365044.Pnap_2646"/>
<sequence>MTDKASEKAKGETQLREDDPRVRAKVKSLRKWITLDAAIDILAMYMVAADIAEKREDEISQIARRLGDTAKIELANAVAALDLALSATKIAKVMAGRVIQSKTKASNRGKAAADALHSKPGNSRDKQEAIRAAWASGKYSSRDLCAEQECAALNMAPGTARRALRNTPEPPRRCTA</sequence>
<dbReference type="KEGG" id="pna:Pnap_2646"/>
<dbReference type="HOGENOM" id="CLU_1523801_0_0_4"/>
<gene>
    <name evidence="2" type="ordered locus">Pnap_2646</name>
</gene>
<accession>A1VQM0</accession>
<keyword evidence="3" id="KW-1185">Reference proteome</keyword>
<evidence type="ECO:0000256" key="1">
    <source>
        <dbReference type="SAM" id="MobiDB-lite"/>
    </source>
</evidence>
<protein>
    <submittedName>
        <fullName evidence="2">Uncharacterized protein</fullName>
    </submittedName>
</protein>
<reference evidence="3" key="1">
    <citation type="journal article" date="2009" name="Environ. Microbiol.">
        <title>The genome of Polaromonas naphthalenivorans strain CJ2, isolated from coal tar-contaminated sediment, reveals physiological and metabolic versatility and evolution through extensive horizontal gene transfer.</title>
        <authorList>
            <person name="Yagi J.M."/>
            <person name="Sims D."/>
            <person name="Brettin T."/>
            <person name="Bruce D."/>
            <person name="Madsen E.L."/>
        </authorList>
    </citation>
    <scope>NUCLEOTIDE SEQUENCE [LARGE SCALE GENOMIC DNA]</scope>
    <source>
        <strain evidence="3">CJ2</strain>
    </source>
</reference>
<proteinExistence type="predicted"/>
<dbReference type="Proteomes" id="UP000000644">
    <property type="component" value="Chromosome"/>
</dbReference>
<feature type="region of interest" description="Disordered" evidence="1">
    <location>
        <begin position="106"/>
        <end position="127"/>
    </location>
</feature>
<dbReference type="OrthoDB" id="9182878at2"/>
<dbReference type="AlphaFoldDB" id="A1VQM0"/>
<dbReference type="EMBL" id="CP000529">
    <property type="protein sequence ID" value="ABM37948.1"/>
    <property type="molecule type" value="Genomic_DNA"/>
</dbReference>
<dbReference type="RefSeq" id="WP_011802025.1">
    <property type="nucleotide sequence ID" value="NC_008781.1"/>
</dbReference>
<evidence type="ECO:0000313" key="2">
    <source>
        <dbReference type="EMBL" id="ABM37948.1"/>
    </source>
</evidence>